<dbReference type="Proteomes" id="UP000525923">
    <property type="component" value="Unassembled WGS sequence"/>
</dbReference>
<keyword evidence="1" id="KW-1133">Transmembrane helix</keyword>
<keyword evidence="1" id="KW-0472">Membrane</keyword>
<proteinExistence type="predicted"/>
<reference evidence="2 3" key="1">
    <citation type="submission" date="2020-08" db="EMBL/GenBank/DDBJ databases">
        <title>Genomic Encyclopedia of Type Strains, Phase IV (KMG-IV): sequencing the most valuable type-strain genomes for metagenomic binning, comparative biology and taxonomic classification.</title>
        <authorList>
            <person name="Goeker M."/>
        </authorList>
    </citation>
    <scope>NUCLEOTIDE SEQUENCE [LARGE SCALE GENOMIC DNA]</scope>
    <source>
        <strain evidence="2 3">DSM 15895</strain>
    </source>
</reference>
<dbReference type="RefSeq" id="WP_135503306.1">
    <property type="nucleotide sequence ID" value="NZ_JACHHE010000008.1"/>
</dbReference>
<protein>
    <submittedName>
        <fullName evidence="2">Uncharacterized protein</fullName>
    </submittedName>
</protein>
<keyword evidence="3" id="KW-1185">Reference proteome</keyword>
<dbReference type="OrthoDB" id="2871129at2"/>
<dbReference type="AlphaFoldDB" id="A0A7W8CTJ7"/>
<dbReference type="EMBL" id="JACHHE010000008">
    <property type="protein sequence ID" value="MBB5181378.1"/>
    <property type="molecule type" value="Genomic_DNA"/>
</dbReference>
<organism evidence="2 3">
    <name type="scientific">Planococcus koreensis</name>
    <dbReference type="NCBI Taxonomy" id="112331"/>
    <lineage>
        <taxon>Bacteria</taxon>
        <taxon>Bacillati</taxon>
        <taxon>Bacillota</taxon>
        <taxon>Bacilli</taxon>
        <taxon>Bacillales</taxon>
        <taxon>Caryophanaceae</taxon>
        <taxon>Planococcus</taxon>
    </lineage>
</organism>
<name>A0A7W8CTJ7_9BACL</name>
<evidence type="ECO:0000313" key="2">
    <source>
        <dbReference type="EMBL" id="MBB5181378.1"/>
    </source>
</evidence>
<feature type="transmembrane region" description="Helical" evidence="1">
    <location>
        <begin position="7"/>
        <end position="32"/>
    </location>
</feature>
<sequence length="236" mass="25957">MDKKRSLMLITATVLMIALALLLMFITGTGFLDRLEGSNAPAKGPEPPATGEVSKPVEEPALPIEERFPAEKELVVQIEGTEEKITGRLHIGKNESYIIYIDEERYKMVSGQEADPDMIVPKEALPEGYPEVSMAILHTPDIAPADRAVELAEHLKAVFPDLKETEKVEEPVEGFLLHGIANGGQEWDDPVINAYVVSDGQQGSFTLSEKYFLEAAEGHGARFYSMAQEFMAIAPE</sequence>
<evidence type="ECO:0000256" key="1">
    <source>
        <dbReference type="SAM" id="Phobius"/>
    </source>
</evidence>
<comment type="caution">
    <text evidence="2">The sequence shown here is derived from an EMBL/GenBank/DDBJ whole genome shotgun (WGS) entry which is preliminary data.</text>
</comment>
<keyword evidence="1" id="KW-0812">Transmembrane</keyword>
<gene>
    <name evidence="2" type="ORF">HNQ44_002843</name>
</gene>
<accession>A0A7W8CTJ7</accession>
<evidence type="ECO:0000313" key="3">
    <source>
        <dbReference type="Proteomes" id="UP000525923"/>
    </source>
</evidence>